<feature type="domain" description="Filamentous haemagglutinin FhaB/tRNA nuclease CdiA-like TPS" evidence="2">
    <location>
        <begin position="89"/>
        <end position="209"/>
    </location>
</feature>
<name>A0AAU7LAJ7_9BURK</name>
<feature type="region of interest" description="Disordered" evidence="1">
    <location>
        <begin position="2964"/>
        <end position="2983"/>
    </location>
</feature>
<dbReference type="InterPro" id="IPR012334">
    <property type="entry name" value="Pectin_lyas_fold"/>
</dbReference>
<dbReference type="KEGG" id="achh:ABFG95_00205"/>
<dbReference type="Pfam" id="PF13018">
    <property type="entry name" value="ESPR"/>
    <property type="match status" value="1"/>
</dbReference>
<dbReference type="EMBL" id="CP157584">
    <property type="protein sequence ID" value="XBO98928.1"/>
    <property type="molecule type" value="Genomic_DNA"/>
</dbReference>
<sequence length="3071" mass="312773">MNKNLYRVVFNLALGLFQVVAEIARRDGPGASRAYVAAAGSRFLATVRPLRVALALAFGQAVIVPLANAQVVADPGAPGNQRPTVLEAANGVPLVNIQTPSAAGVSRNTYRQFDVDQQGAILNNARVNTQTQLGGWVQGNPWLARGTARVILNEVNASDPSRLRGYVEVAGDRAQLVIANPAGISCDGCGFINADRATLTTGKPIINGGSLEGYRVAGGAIRVDGKGMDASAANYTDLIARSVEANAGIWARQLQVTTGTNEVSADHGKVQKTAASGDAPAFALDVGALGGMYSQKIVLVGTEHGVGVRNAGTLGAQAGQLVVTVDGRLENSGTMQARTHTRIDASGGLANAGTVSAGRELAVSTPKDIDNSNGTLNARRIEANAQSLKNRGGAIEQTGTQDMALHAARLSNRDGGRIGLAAADTGATPDSDGNTGNGSATGGEADGKAGGTGSGAPAEGTGDGGQPGAGVAPLASGVLNIASALDNDGGRILAGGDIDVTARAGLNNDGGHLGARRLDVSGGDLGNRKGEFKVAEARIAAGQLNNDAGLMQLAGPVALSAQDFSNRAGIFQHSDEADTHIKVKGQLDNSEGTLASNAKRLTLDAGQLVNTGGHITHAGDGGLQVNAGAFSGVGGETATAGAATLRLGDGDHRRATLSAARIDLAALSFDNRGGKLFAGGNQANRIDVAGMFDNGNGGTLASNADLDIRAGALRNSEGGILEVGDGRLDIQAQTLRGENATIASHGALSLKGETTDLTGATTRAKAITVNTGTLTTAKGSLVASGGQPLELTVRGAMDNRDGTIAGNGAVDLRAKSLDNARGTVSAAGTDASHFTVTDRLDNTDGALAGNGALALQAGALINRGGTVRAAGDAATRIDVTRMLDNTGGALVAAGAAIVTASEMANLGGKVQTSSAAGLAVYIGSTLDNRRDGLVASAGKADVSAGSLDNRGGAVNAAGPLTAIVRDAVDNRGGKLVSAEDLAVRAGTLVNRDAGLIVSTDGKLDVDTQGRIENAGGTLQGGGDVRVAAAGLGNAGGTVLGANVEVDTRLGSLDNGGGTIASTRGTLSADSGVLNNAGGLLQSAQGMRVDTHGQSLANTGAGNTGGVLSGDALALASGSLDNRGGIVHSQGDALIRSGGIDNTAGQLGGNAHVDIAGAALSNGGGRVRAGRDLNVHLSGVADNNAGLMAAGDGLTVSAARIFNRDTQGAQANKPLGLQGDSVALSANRIDNTAGAIVADTHVGILGAGTDSVLDNTRGTVTAGGGIEVGVNRALNPLGTLLAGKSLSVTADSLGGDGSLLSKGDSSLILQQDFTNLKEITANGRARISTAGLLTNRGLLRAGDLEARGANVHNTATGEMSAGRATVVALDTLTNRGLIDGGQARIEAGTLDNVGTGRIHGDHLAIKGGTVSNREEGGRAAVIAARGRLDIGASTLDNREHALIFSAGGGSDALNIGGTLDADTQAAGRASLILNDSATIESLGGLTIDSARLLNRNLHFRTELARISGPTRYLYIQPEGDPEKHDASEYRWEHWSHANRYRHRETGAKIHDWTQYDVKQTEYQTQVIESAPALIRAGGNMTLRGDGLVNDKSRIAAGATLQGDLDRLDNVAAVGEHVIHQTGTSQYTYSRWRGGGRRYHQRKWRGKIAYAPKDIATTFDLNVSSVAQHAAGAGSGLRVTDRRDHQVGSAIEGGLVRATGTIGPGQITEVRAGVNNVDSPATVTGPHVTDLNAPVRGPAQGVTGANSNAVTIIRTVQIDTAAPANSLFRTGPDAAGYLIETDPRFADYRNWLSSDYMLSQLGHDPAAVHKRLGDGFYEQKLVRDQIGQLTGRRFLANYASDDAQYQALLDAGVTYAKEWNLRPGVALSARQMAQLTSDIVWLVERDVTLADGSITRALVPQVYVRVQPGDIDGNGTLLAASAIDLNLKGDLVNSGAIAGRAVVNLSGDNLRILGGRITADAVALSARADIDSIGGTLDAGSTLRLGAGRDLNVVSTTRGGATRAGRSDFSRTNLDRVAGLYVTNPNGLLLASAGRDAKLIAARVGNRGKDGQTAMVAGRDLTLGTVTIAEQENNVRDASNYLRQGYEQDVGSTITTAGDVRLQAGRDLSSTAGAVTSEQGALVAVARGDVNILAGKANRNWAEGHRHSSKSLLGSSTKTTRDSLEETTALSSTFSGNTVAIRGENVTITGSNVVSDAGTAIVANNNLTLLAASETSQESHFKENRKSGFLYNGGLAFTIGSQMQSGDRRDASTHAAASTVGSTAGDVTLVAGGHYQQTGSHVLAPKGGIDIQAKKVDIVDARETGKRVEQSKFRQSGLTVAISAPVLSAIETAGQMKRAAGQTNDGRMQVLAGAATGLAAKNAYDAVQADPQSAGGVNISITVGASKSDSKSTATTDTAAGSAVAAGGDVRIDASGGPDSNLTVRGSDIRAGGDAVLKADGDINLLAARNTFETDRKSSSVSAGVGVAISVGQNGLAFGATANASGARGRGEGRDVTWTNSHVTAGERLALESGGDTRLRGAVASGRQVVADAGGNLSIESLQDASRFKSSDTQIGGSVTAGVGFAASGSYASNKVDGDFASVVEQSRLDAGDDGFTVRVQGNTDLKGAAIASSEVAVKRRVNTVTTGSLSVSDIENRSRYKATGVSLSGGFSVAGDDKASPAKKEGSVGKEEGSASKAVEAAASNVADKGDAWSARNFGNSVSAGAPGMSVRKGSESSVTHSGISGAAVTIIDRNAQWERTGKTAEQVLAMLDRGARAADGAGGLTKKWDADKLRRQVQAEAEIVAAFGQQAGAAIERHAEQKRAELRQQIKATEDPEKIKALQAQINEINTQERLLNVAVGALGGSGGVAALQAGLSEAADRMRRYTIADSKKFAGITDGETTLDNKSGESAGIRGDGFKTAGTRVVLDILCGSANKQCKTQHDANNQPVLDENGIPKLELDGNGRVQFDPSGAEMSLAKFLESDPGKEVPGPTGGNQGGPGTLLGLAYSPGGVLDLAHEAYGGSHDFIGGTLSGFYDEQGNARRGLTPLQKGMYETWTGIALVPATPFALSEALPPQAWKALDILLRMKR</sequence>
<organism evidence="3">
    <name type="scientific">Achromobacter sp. HNDS-1</name>
    <dbReference type="NCBI Taxonomy" id="3151598"/>
    <lineage>
        <taxon>Bacteria</taxon>
        <taxon>Pseudomonadati</taxon>
        <taxon>Pseudomonadota</taxon>
        <taxon>Betaproteobacteria</taxon>
        <taxon>Burkholderiales</taxon>
        <taxon>Alcaligenaceae</taxon>
        <taxon>Achromobacter</taxon>
    </lineage>
</organism>
<evidence type="ECO:0000259" key="2">
    <source>
        <dbReference type="SMART" id="SM00912"/>
    </source>
</evidence>
<dbReference type="InterPro" id="IPR024973">
    <property type="entry name" value="ESPR"/>
</dbReference>
<dbReference type="InterPro" id="IPR008638">
    <property type="entry name" value="FhaB/CdiA-like_TPS"/>
</dbReference>
<feature type="compositionally biased region" description="Gly residues" evidence="1">
    <location>
        <begin position="2973"/>
        <end position="2983"/>
    </location>
</feature>
<proteinExistence type="predicted"/>
<dbReference type="SUPFAM" id="SSF51126">
    <property type="entry name" value="Pectin lyase-like"/>
    <property type="match status" value="1"/>
</dbReference>
<feature type="region of interest" description="Disordered" evidence="1">
    <location>
        <begin position="2652"/>
        <end position="2675"/>
    </location>
</feature>
<dbReference type="Gene3D" id="2.160.20.10">
    <property type="entry name" value="Single-stranded right-handed beta-helix, Pectin lyase-like"/>
    <property type="match status" value="1"/>
</dbReference>
<feature type="compositionally biased region" description="Basic and acidic residues" evidence="1">
    <location>
        <begin position="2654"/>
        <end position="2673"/>
    </location>
</feature>
<feature type="region of interest" description="Disordered" evidence="1">
    <location>
        <begin position="418"/>
        <end position="469"/>
    </location>
</feature>
<dbReference type="NCBIfam" id="TIGR01901">
    <property type="entry name" value="adhes_NPXG"/>
    <property type="match status" value="1"/>
</dbReference>
<evidence type="ECO:0000313" key="3">
    <source>
        <dbReference type="EMBL" id="XBO98928.1"/>
    </source>
</evidence>
<evidence type="ECO:0000256" key="1">
    <source>
        <dbReference type="SAM" id="MobiDB-lite"/>
    </source>
</evidence>
<dbReference type="NCBIfam" id="TIGR01731">
    <property type="entry name" value="fil_hemag_20aa"/>
    <property type="match status" value="28"/>
</dbReference>
<dbReference type="InterPro" id="IPR010069">
    <property type="entry name" value="CdiA_FHA1_rpt"/>
</dbReference>
<dbReference type="SMART" id="SM00912">
    <property type="entry name" value="Haemagg_act"/>
    <property type="match status" value="1"/>
</dbReference>
<protein>
    <submittedName>
        <fullName evidence="3">Hemagglutinin repeat-containing protein</fullName>
    </submittedName>
</protein>
<dbReference type="Pfam" id="PF05860">
    <property type="entry name" value="TPS"/>
    <property type="match status" value="1"/>
</dbReference>
<reference evidence="3" key="1">
    <citation type="submission" date="2024-05" db="EMBL/GenBank/DDBJ databases">
        <title>Transcriptome analysis of the degradation process of organic nitrogen by two heterotrophic nitrifying and aerobic denitrifying bacteria, Achromobacter sp. HNDS-1 and Enterobacter sp. HNDS-6.</title>
        <authorList>
            <person name="Huang Y."/>
        </authorList>
    </citation>
    <scope>NUCLEOTIDE SEQUENCE</scope>
    <source>
        <strain evidence="3">HNDS-1</strain>
    </source>
</reference>
<dbReference type="RefSeq" id="WP_348995266.1">
    <property type="nucleotide sequence ID" value="NZ_CP157584.1"/>
</dbReference>
<dbReference type="InterPro" id="IPR011050">
    <property type="entry name" value="Pectin_lyase_fold/virulence"/>
</dbReference>
<gene>
    <name evidence="3" type="ORF">ABFG95_00205</name>
</gene>
<dbReference type="InterPro" id="IPR025157">
    <property type="entry name" value="Hemagglutinin_rpt"/>
</dbReference>
<dbReference type="GO" id="GO:0003824">
    <property type="term" value="F:catalytic activity"/>
    <property type="evidence" value="ECO:0007669"/>
    <property type="project" value="UniProtKB-ARBA"/>
</dbReference>
<accession>A0AAU7LAJ7</accession>
<dbReference type="Pfam" id="PF13332">
    <property type="entry name" value="Fil_haemagg_2"/>
    <property type="match status" value="2"/>
</dbReference>
<feature type="region of interest" description="Disordered" evidence="1">
    <location>
        <begin position="2139"/>
        <end position="2158"/>
    </location>
</feature>